<evidence type="ECO:0000256" key="2">
    <source>
        <dbReference type="ARBA" id="ARBA00023239"/>
    </source>
</evidence>
<dbReference type="EMBL" id="CP036532">
    <property type="protein sequence ID" value="QBK30743.1"/>
    <property type="molecule type" value="Genomic_DNA"/>
</dbReference>
<organism evidence="5 6">
    <name type="scientific">Roseitalea porphyridii</name>
    <dbReference type="NCBI Taxonomy" id="1852022"/>
    <lineage>
        <taxon>Bacteria</taxon>
        <taxon>Pseudomonadati</taxon>
        <taxon>Pseudomonadota</taxon>
        <taxon>Alphaproteobacteria</taxon>
        <taxon>Hyphomicrobiales</taxon>
        <taxon>Ahrensiaceae</taxon>
        <taxon>Roseitalea</taxon>
    </lineage>
</organism>
<sequence>MAYTFFDENGELDLAAIRVQTEALIDWGAAGITVLGLAGEVHKLSADERARVVECVGETIAGRVPLAVTVAERTARDQIAFGRMAKQYGASWLILQPAAVRDVSETEHMRFFGTVADGVDLPVGIQIAPEYLGQGFTVKSLLGMQAQHPNLTMMKTEMSALGVSDFITRTEGAFDVFNGQAGVGMIDCIEAGCAGFIPGAETGDISSRIYRLYVSGNEGDRAHALALYKETLPLWHMMMESIDTLLVYGKPLIARRLSALSGISRPPHSAASAFGRARIDHWAQAVFATAGGAA</sequence>
<comment type="similarity">
    <text evidence="1 3">Belongs to the DapA family.</text>
</comment>
<gene>
    <name evidence="5" type="ORF">E0E05_09145</name>
</gene>
<reference evidence="5 6" key="1">
    <citation type="journal article" date="2017" name="Int. J. Syst. Evol. Microbiol.">
        <title>Roseitalea porphyridii gen. nov., sp. nov., isolated from a red alga, and reclassification of Hoeflea suaedae Chung et al. 2013 as Pseudohoeflea suaedae gen. nov., comb. nov.</title>
        <authorList>
            <person name="Hyeon J.W."/>
            <person name="Jeong S.E."/>
            <person name="Baek K."/>
            <person name="Jeon C.O."/>
        </authorList>
    </citation>
    <scope>NUCLEOTIDE SEQUENCE [LARGE SCALE GENOMIC DNA]</scope>
    <source>
        <strain evidence="5 6">MA7-20</strain>
    </source>
</reference>
<dbReference type="PANTHER" id="PTHR12128">
    <property type="entry name" value="DIHYDRODIPICOLINATE SYNTHASE"/>
    <property type="match status" value="1"/>
</dbReference>
<protein>
    <submittedName>
        <fullName evidence="5">Dihydrodipicolinate synthase family protein</fullName>
    </submittedName>
</protein>
<dbReference type="SUPFAM" id="SSF51569">
    <property type="entry name" value="Aldolase"/>
    <property type="match status" value="1"/>
</dbReference>
<dbReference type="RefSeq" id="WP_131616427.1">
    <property type="nucleotide sequence ID" value="NZ_CP036532.1"/>
</dbReference>
<feature type="binding site" evidence="4">
    <location>
        <position position="197"/>
    </location>
    <ligand>
        <name>pyruvate</name>
        <dbReference type="ChEBI" id="CHEBI:15361"/>
    </ligand>
</feature>
<dbReference type="Gene3D" id="3.20.20.70">
    <property type="entry name" value="Aldolase class I"/>
    <property type="match status" value="1"/>
</dbReference>
<dbReference type="AlphaFoldDB" id="A0A4P6V1K4"/>
<evidence type="ECO:0000256" key="3">
    <source>
        <dbReference type="PIRNR" id="PIRNR001365"/>
    </source>
</evidence>
<dbReference type="SMART" id="SM01130">
    <property type="entry name" value="DHDPS"/>
    <property type="match status" value="1"/>
</dbReference>
<name>A0A4P6V1K4_9HYPH</name>
<keyword evidence="6" id="KW-1185">Reference proteome</keyword>
<dbReference type="PANTHER" id="PTHR12128:SF66">
    <property type="entry name" value="4-HYDROXY-2-OXOGLUTARATE ALDOLASE, MITOCHONDRIAL"/>
    <property type="match status" value="1"/>
</dbReference>
<evidence type="ECO:0000313" key="5">
    <source>
        <dbReference type="EMBL" id="QBK30743.1"/>
    </source>
</evidence>
<dbReference type="GeneID" id="90767459"/>
<accession>A0A4P6V1K4</accession>
<dbReference type="Proteomes" id="UP000293719">
    <property type="component" value="Chromosome"/>
</dbReference>
<evidence type="ECO:0000313" key="6">
    <source>
        <dbReference type="Proteomes" id="UP000293719"/>
    </source>
</evidence>
<dbReference type="KEGG" id="rpod:E0E05_09145"/>
<proteinExistence type="inferred from homology"/>
<dbReference type="CDD" id="cd00408">
    <property type="entry name" value="DHDPS-like"/>
    <property type="match status" value="1"/>
</dbReference>
<keyword evidence="2 3" id="KW-0456">Lyase</keyword>
<dbReference type="GO" id="GO:0008840">
    <property type="term" value="F:4-hydroxy-tetrahydrodipicolinate synthase activity"/>
    <property type="evidence" value="ECO:0007669"/>
    <property type="project" value="TreeGrafter"/>
</dbReference>
<evidence type="ECO:0000256" key="4">
    <source>
        <dbReference type="PIRSR" id="PIRSR001365-2"/>
    </source>
</evidence>
<evidence type="ECO:0000256" key="1">
    <source>
        <dbReference type="ARBA" id="ARBA00007592"/>
    </source>
</evidence>
<dbReference type="InterPro" id="IPR013785">
    <property type="entry name" value="Aldolase_TIM"/>
</dbReference>
<dbReference type="InterPro" id="IPR002220">
    <property type="entry name" value="DapA-like"/>
</dbReference>
<dbReference type="OrthoDB" id="199953at2"/>
<dbReference type="Pfam" id="PF00701">
    <property type="entry name" value="DHDPS"/>
    <property type="match status" value="1"/>
</dbReference>
<dbReference type="PIRSF" id="PIRSF001365">
    <property type="entry name" value="DHDPS"/>
    <property type="match status" value="1"/>
</dbReference>